<accession>A0A0E9RWP3</accession>
<name>A0A0E9RWP3_ANGAN</name>
<reference evidence="1" key="1">
    <citation type="submission" date="2014-11" db="EMBL/GenBank/DDBJ databases">
        <authorList>
            <person name="Amaro Gonzalez C."/>
        </authorList>
    </citation>
    <scope>NUCLEOTIDE SEQUENCE</scope>
</reference>
<dbReference type="AlphaFoldDB" id="A0A0E9RWP3"/>
<reference evidence="1" key="2">
    <citation type="journal article" date="2015" name="Fish Shellfish Immunol.">
        <title>Early steps in the European eel (Anguilla anguilla)-Vibrio vulnificus interaction in the gills: Role of the RtxA13 toxin.</title>
        <authorList>
            <person name="Callol A."/>
            <person name="Pajuelo D."/>
            <person name="Ebbesson L."/>
            <person name="Teles M."/>
            <person name="MacKenzie S."/>
            <person name="Amaro C."/>
        </authorList>
    </citation>
    <scope>NUCLEOTIDE SEQUENCE</scope>
</reference>
<protein>
    <submittedName>
        <fullName evidence="1">Uncharacterized protein</fullName>
    </submittedName>
</protein>
<sequence length="50" mass="5743">MFKLSVWERASMLRAMLCRPPTIAGERVSLVVYRTVIPGVCWHRPGEADR</sequence>
<evidence type="ECO:0000313" key="1">
    <source>
        <dbReference type="EMBL" id="JAH33561.1"/>
    </source>
</evidence>
<proteinExistence type="predicted"/>
<organism evidence="1">
    <name type="scientific">Anguilla anguilla</name>
    <name type="common">European freshwater eel</name>
    <name type="synonym">Muraena anguilla</name>
    <dbReference type="NCBI Taxonomy" id="7936"/>
    <lineage>
        <taxon>Eukaryota</taxon>
        <taxon>Metazoa</taxon>
        <taxon>Chordata</taxon>
        <taxon>Craniata</taxon>
        <taxon>Vertebrata</taxon>
        <taxon>Euteleostomi</taxon>
        <taxon>Actinopterygii</taxon>
        <taxon>Neopterygii</taxon>
        <taxon>Teleostei</taxon>
        <taxon>Anguilliformes</taxon>
        <taxon>Anguillidae</taxon>
        <taxon>Anguilla</taxon>
    </lineage>
</organism>
<dbReference type="EMBL" id="GBXM01075016">
    <property type="protein sequence ID" value="JAH33561.1"/>
    <property type="molecule type" value="Transcribed_RNA"/>
</dbReference>